<evidence type="ECO:0000313" key="4">
    <source>
        <dbReference type="Proteomes" id="UP000076722"/>
    </source>
</evidence>
<dbReference type="SUPFAM" id="SSF143990">
    <property type="entry name" value="YbiA-like"/>
    <property type="match status" value="1"/>
</dbReference>
<evidence type="ECO:0000259" key="2">
    <source>
        <dbReference type="Pfam" id="PF08719"/>
    </source>
</evidence>
<dbReference type="InterPro" id="IPR012816">
    <property type="entry name" value="NADAR"/>
</dbReference>
<reference evidence="3 4" key="1">
    <citation type="journal article" date="2016" name="Mol. Biol. Evol.">
        <title>Comparative Genomics of Early-Diverging Mushroom-Forming Fungi Provides Insights into the Origins of Lignocellulose Decay Capabilities.</title>
        <authorList>
            <person name="Nagy L.G."/>
            <person name="Riley R."/>
            <person name="Tritt A."/>
            <person name="Adam C."/>
            <person name="Daum C."/>
            <person name="Floudas D."/>
            <person name="Sun H."/>
            <person name="Yadav J.S."/>
            <person name="Pangilinan J."/>
            <person name="Larsson K.H."/>
            <person name="Matsuura K."/>
            <person name="Barry K."/>
            <person name="Labutti K."/>
            <person name="Kuo R."/>
            <person name="Ohm R.A."/>
            <person name="Bhattacharya S.S."/>
            <person name="Shirouzu T."/>
            <person name="Yoshinaga Y."/>
            <person name="Martin F.M."/>
            <person name="Grigoriev I.V."/>
            <person name="Hibbett D.S."/>
        </authorList>
    </citation>
    <scope>NUCLEOTIDE SEQUENCE [LARGE SCALE GENOMIC DNA]</scope>
    <source>
        <strain evidence="3 4">HHB9708</strain>
    </source>
</reference>
<dbReference type="InterPro" id="IPR037238">
    <property type="entry name" value="YbiA-like_sf"/>
</dbReference>
<sequence length="202" mass="22941">MPSQSNILPQPPQPQFPQTPGSQFLAPSQLNPGLQGGSVGEPFYFERSHPFSHVSAFPVHYDNKIYPTAYHLWEAMKYIDARPDIASKIRKCGNKAREVSHFLKTLDPGDVSAIRPDWEQVMFAKMDEVLYLKFTQREDLRTQLLALHPKPMIYLSKRDTFWGAISLPPNPLEGRNELGKSLERVRGRILMELGGMGLRQGP</sequence>
<name>A0A164SCH7_9AGAM</name>
<proteinExistence type="predicted"/>
<dbReference type="CDD" id="cd15457">
    <property type="entry name" value="NADAR"/>
    <property type="match status" value="1"/>
</dbReference>
<dbReference type="Pfam" id="PF08719">
    <property type="entry name" value="NADAR"/>
    <property type="match status" value="1"/>
</dbReference>
<organism evidence="3 4">
    <name type="scientific">Sistotremastrum niveocremeum HHB9708</name>
    <dbReference type="NCBI Taxonomy" id="1314777"/>
    <lineage>
        <taxon>Eukaryota</taxon>
        <taxon>Fungi</taxon>
        <taxon>Dikarya</taxon>
        <taxon>Basidiomycota</taxon>
        <taxon>Agaricomycotina</taxon>
        <taxon>Agaricomycetes</taxon>
        <taxon>Sistotremastrales</taxon>
        <taxon>Sistotremastraceae</taxon>
        <taxon>Sertulicium</taxon>
        <taxon>Sertulicium niveocremeum</taxon>
    </lineage>
</organism>
<dbReference type="STRING" id="1314777.A0A164SCH7"/>
<evidence type="ECO:0000313" key="3">
    <source>
        <dbReference type="EMBL" id="KZS91343.1"/>
    </source>
</evidence>
<gene>
    <name evidence="3" type="ORF">SISNIDRAFT_414392</name>
</gene>
<dbReference type="AlphaFoldDB" id="A0A164SCH7"/>
<dbReference type="EMBL" id="KV419416">
    <property type="protein sequence ID" value="KZS91343.1"/>
    <property type="molecule type" value="Genomic_DNA"/>
</dbReference>
<dbReference type="OrthoDB" id="206452at2759"/>
<feature type="domain" description="NADAR" evidence="2">
    <location>
        <begin position="52"/>
        <end position="189"/>
    </location>
</feature>
<evidence type="ECO:0000256" key="1">
    <source>
        <dbReference type="SAM" id="MobiDB-lite"/>
    </source>
</evidence>
<feature type="region of interest" description="Disordered" evidence="1">
    <location>
        <begin position="1"/>
        <end position="22"/>
    </location>
</feature>
<dbReference type="Gene3D" id="1.10.357.40">
    <property type="entry name" value="YbiA-like"/>
    <property type="match status" value="1"/>
</dbReference>
<accession>A0A164SCH7</accession>
<keyword evidence="4" id="KW-1185">Reference proteome</keyword>
<protein>
    <recommendedName>
        <fullName evidence="2">NADAR domain-containing protein</fullName>
    </recommendedName>
</protein>
<dbReference type="Proteomes" id="UP000076722">
    <property type="component" value="Unassembled WGS sequence"/>
</dbReference>